<accession>A0A0T9BPN0</accession>
<gene>
    <name evidence="2" type="ORF">ERS007688_01888</name>
    <name evidence="3" type="ORF">ERS007703_00389</name>
</gene>
<organism evidence="3 4">
    <name type="scientific">Mycobacterium tuberculosis</name>
    <dbReference type="NCBI Taxonomy" id="1773"/>
    <lineage>
        <taxon>Bacteria</taxon>
        <taxon>Bacillati</taxon>
        <taxon>Actinomycetota</taxon>
        <taxon>Actinomycetes</taxon>
        <taxon>Mycobacteriales</taxon>
        <taxon>Mycobacteriaceae</taxon>
        <taxon>Mycobacterium</taxon>
        <taxon>Mycobacterium tuberculosis complex</taxon>
    </lineage>
</organism>
<dbReference type="Proteomes" id="UP000038802">
    <property type="component" value="Unassembled WGS sequence"/>
</dbReference>
<dbReference type="EMBL" id="CSAE01000023">
    <property type="protein sequence ID" value="COV05126.1"/>
    <property type="molecule type" value="Genomic_DNA"/>
</dbReference>
<feature type="compositionally biased region" description="Polar residues" evidence="1">
    <location>
        <begin position="63"/>
        <end position="72"/>
    </location>
</feature>
<reference evidence="3" key="1">
    <citation type="submission" date="2015-03" db="EMBL/GenBank/DDBJ databases">
        <authorList>
            <person name="Murphy D."/>
        </authorList>
    </citation>
    <scope>NUCLEOTIDE SEQUENCE [LARGE SCALE GENOMIC DNA]</scope>
    <source>
        <strain evidence="3">K00500041</strain>
    </source>
</reference>
<dbReference type="AlphaFoldDB" id="A0A0T9BPN0"/>
<feature type="region of interest" description="Disordered" evidence="1">
    <location>
        <begin position="48"/>
        <end position="76"/>
    </location>
</feature>
<protein>
    <submittedName>
        <fullName evidence="3">Uncharacterized protein</fullName>
    </submittedName>
</protein>
<evidence type="ECO:0000313" key="3">
    <source>
        <dbReference type="EMBL" id="COV05126.1"/>
    </source>
</evidence>
<evidence type="ECO:0000256" key="1">
    <source>
        <dbReference type="SAM" id="MobiDB-lite"/>
    </source>
</evidence>
<evidence type="ECO:0000313" key="5">
    <source>
        <dbReference type="Proteomes" id="UP000046947"/>
    </source>
</evidence>
<dbReference type="Proteomes" id="UP000046947">
    <property type="component" value="Unassembled WGS sequence"/>
</dbReference>
<evidence type="ECO:0000313" key="2">
    <source>
        <dbReference type="EMBL" id="CFE51260.1"/>
    </source>
</evidence>
<proteinExistence type="predicted"/>
<reference evidence="4 5" key="2">
    <citation type="submission" date="2015-03" db="EMBL/GenBank/DDBJ databases">
        <authorList>
            <consortium name="Pathogen Informatics"/>
        </authorList>
    </citation>
    <scope>NUCLEOTIDE SEQUENCE [LARGE SCALE GENOMIC DNA]</scope>
    <source>
        <strain evidence="2 5">H09601792</strain>
        <strain evidence="4">K00500041</strain>
    </source>
</reference>
<name>A0A0T9BPN0_MYCTX</name>
<evidence type="ECO:0000313" key="4">
    <source>
        <dbReference type="Proteomes" id="UP000038802"/>
    </source>
</evidence>
<dbReference type="EMBL" id="CFOH01000272">
    <property type="protein sequence ID" value="CFE51260.1"/>
    <property type="molecule type" value="Genomic_DNA"/>
</dbReference>
<sequence>MVTHLLSPALGQRKHHVGTERSDIVDRTFAVHHGYHLASLHRLRDLDGGRAHSAGGAEHQHGVSRSQRGTPSQGEVHGVVVHQQRHRPGVIELDGAANHIGHRYGYLFGVAAEHSEC</sequence>